<dbReference type="InterPro" id="IPR000209">
    <property type="entry name" value="Peptidase_S8/S53_dom"/>
</dbReference>
<evidence type="ECO:0000256" key="3">
    <source>
        <dbReference type="ARBA" id="ARBA00022801"/>
    </source>
</evidence>
<dbReference type="eggNOG" id="COG1404">
    <property type="taxonomic scope" value="Bacteria"/>
</dbReference>
<proteinExistence type="inferred from homology"/>
<evidence type="ECO:0000259" key="6">
    <source>
        <dbReference type="Pfam" id="PF00082"/>
    </source>
</evidence>
<keyword evidence="2" id="KW-0645">Protease</keyword>
<evidence type="ECO:0000256" key="1">
    <source>
        <dbReference type="ARBA" id="ARBA00011073"/>
    </source>
</evidence>
<accession>A0A1H2Q9K1</accession>
<evidence type="ECO:0000256" key="5">
    <source>
        <dbReference type="PROSITE-ProRule" id="PRU01240"/>
    </source>
</evidence>
<dbReference type="Pfam" id="PF00082">
    <property type="entry name" value="Peptidase_S8"/>
    <property type="match status" value="1"/>
</dbReference>
<dbReference type="OrthoDB" id="9798386at2"/>
<evidence type="ECO:0000256" key="2">
    <source>
        <dbReference type="ARBA" id="ARBA00022670"/>
    </source>
</evidence>
<dbReference type="EMBL" id="FNNF01000002">
    <property type="protein sequence ID" value="SDW03468.1"/>
    <property type="molecule type" value="Genomic_DNA"/>
</dbReference>
<dbReference type="GO" id="GO:0004252">
    <property type="term" value="F:serine-type endopeptidase activity"/>
    <property type="evidence" value="ECO:0007669"/>
    <property type="project" value="InterPro"/>
</dbReference>
<dbReference type="RefSeq" id="WP_074685410.1">
    <property type="nucleotide sequence ID" value="NZ_FNNF01000002.1"/>
</dbReference>
<dbReference type="PANTHER" id="PTHR43806">
    <property type="entry name" value="PEPTIDASE S8"/>
    <property type="match status" value="1"/>
</dbReference>
<dbReference type="SUPFAM" id="SSF52743">
    <property type="entry name" value="Subtilisin-like"/>
    <property type="match status" value="1"/>
</dbReference>
<evidence type="ECO:0000313" key="8">
    <source>
        <dbReference type="Proteomes" id="UP000182429"/>
    </source>
</evidence>
<gene>
    <name evidence="7" type="ORF">SAMN04487759_102112</name>
</gene>
<comment type="similarity">
    <text evidence="1 5">Belongs to the peptidase S8 family.</text>
</comment>
<dbReference type="Proteomes" id="UP000182429">
    <property type="component" value="Unassembled WGS sequence"/>
</dbReference>
<keyword evidence="4" id="KW-0720">Serine protease</keyword>
<organism evidence="7 8">
    <name type="scientific">Kandleria vitulina</name>
    <dbReference type="NCBI Taxonomy" id="1630"/>
    <lineage>
        <taxon>Bacteria</taxon>
        <taxon>Bacillati</taxon>
        <taxon>Bacillota</taxon>
        <taxon>Erysipelotrichia</taxon>
        <taxon>Erysipelotrichales</taxon>
        <taxon>Coprobacillaceae</taxon>
        <taxon>Kandleria</taxon>
    </lineage>
</organism>
<dbReference type="InterPro" id="IPR036852">
    <property type="entry name" value="Peptidase_S8/S53_dom_sf"/>
</dbReference>
<keyword evidence="3" id="KW-0378">Hydrolase</keyword>
<dbReference type="Gene3D" id="3.40.50.200">
    <property type="entry name" value="Peptidase S8/S53 domain"/>
    <property type="match status" value="1"/>
</dbReference>
<dbReference type="PROSITE" id="PS51892">
    <property type="entry name" value="SUBTILASE"/>
    <property type="match status" value="1"/>
</dbReference>
<sequence>MVKILLVLILFLTGCHDQPWQLRDLHLKEETESRQIIALIDTGLSSQLLKKYDDRILDVYNVIKGCEDVEDYHGHGSEMFLLGVSNQYGLLKRGQYVIIKAIDDQGETKPHYLYLALKKAEEMGANIVNMSLGGMNEDREVNRQIEHMVKHHIILLAAAGDFGDKDVLYPACNKHVIGVGAYDRDHEIWKECNTGKGLDCLFPGVNLNLGKHSASGTSYACMIASCYTVRLLDYYAKRDKTLSFGQIKRLLSREDRNWKCRESQKY</sequence>
<reference evidence="7 8" key="1">
    <citation type="submission" date="2016-10" db="EMBL/GenBank/DDBJ databases">
        <authorList>
            <person name="de Groot N.N."/>
        </authorList>
    </citation>
    <scope>NUCLEOTIDE SEQUENCE [LARGE SCALE GENOMIC DNA]</scope>
    <source>
        <strain evidence="7 8">S3b</strain>
    </source>
</reference>
<feature type="domain" description="Peptidase S8/S53" evidence="6">
    <location>
        <begin position="35"/>
        <end position="251"/>
    </location>
</feature>
<evidence type="ECO:0000256" key="4">
    <source>
        <dbReference type="ARBA" id="ARBA00022825"/>
    </source>
</evidence>
<comment type="caution">
    <text evidence="5">Lacks conserved residue(s) required for the propagation of feature annotation.</text>
</comment>
<dbReference type="GO" id="GO:0006508">
    <property type="term" value="P:proteolysis"/>
    <property type="evidence" value="ECO:0007669"/>
    <property type="project" value="UniProtKB-KW"/>
</dbReference>
<name>A0A1H2Q9K1_9FIRM</name>
<dbReference type="PROSITE" id="PS51257">
    <property type="entry name" value="PROKAR_LIPOPROTEIN"/>
    <property type="match status" value="1"/>
</dbReference>
<dbReference type="InterPro" id="IPR050131">
    <property type="entry name" value="Peptidase_S8_subtilisin-like"/>
</dbReference>
<protein>
    <submittedName>
        <fullName evidence="7">Subtilase family protein</fullName>
    </submittedName>
</protein>
<dbReference type="STRING" id="1630.SAMN05216514_10445"/>
<dbReference type="AlphaFoldDB" id="A0A1H2Q9K1"/>
<dbReference type="PANTHER" id="PTHR43806:SF11">
    <property type="entry name" value="CEREVISIN-RELATED"/>
    <property type="match status" value="1"/>
</dbReference>
<evidence type="ECO:0000313" key="7">
    <source>
        <dbReference type="EMBL" id="SDW03468.1"/>
    </source>
</evidence>